<dbReference type="Pfam" id="PF14703">
    <property type="entry name" value="PHM7_cyt"/>
    <property type="match status" value="1"/>
</dbReference>
<evidence type="ECO:0000313" key="13">
    <source>
        <dbReference type="Proteomes" id="UP000636479"/>
    </source>
</evidence>
<dbReference type="GO" id="GO:0005886">
    <property type="term" value="C:plasma membrane"/>
    <property type="evidence" value="ECO:0007669"/>
    <property type="project" value="TreeGrafter"/>
</dbReference>
<evidence type="ECO:0000256" key="2">
    <source>
        <dbReference type="ARBA" id="ARBA00007779"/>
    </source>
</evidence>
<feature type="transmembrane region" description="Helical" evidence="8">
    <location>
        <begin position="899"/>
        <end position="918"/>
    </location>
</feature>
<comment type="subcellular location">
    <subcellularLocation>
        <location evidence="1">Membrane</location>
        <topology evidence="1">Multi-pass membrane protein</topology>
    </subcellularLocation>
</comment>
<dbReference type="Pfam" id="PF13967">
    <property type="entry name" value="RSN1_TM"/>
    <property type="match status" value="1"/>
</dbReference>
<dbReference type="InterPro" id="IPR027815">
    <property type="entry name" value="CSC1/OSCA1-like_cyt"/>
</dbReference>
<reference evidence="12" key="1">
    <citation type="submission" date="2020-05" db="EMBL/GenBank/DDBJ databases">
        <title>Mycena genomes resolve the evolution of fungal bioluminescence.</title>
        <authorList>
            <person name="Tsai I.J."/>
        </authorList>
    </citation>
    <scope>NUCLEOTIDE SEQUENCE</scope>
    <source>
        <strain evidence="12">171206Taipei</strain>
    </source>
</reference>
<feature type="domain" description="CSC1/OSCA1-like 7TM region" evidence="9">
    <location>
        <begin position="823"/>
        <end position="912"/>
    </location>
</feature>
<dbReference type="InterPro" id="IPR045122">
    <property type="entry name" value="Csc1-like"/>
</dbReference>
<feature type="compositionally biased region" description="Basic and acidic residues" evidence="7">
    <location>
        <begin position="973"/>
        <end position="986"/>
    </location>
</feature>
<comment type="similarity">
    <text evidence="2">Belongs to the CSC1 (TC 1.A.17) family.</text>
</comment>
<feature type="region of interest" description="Disordered" evidence="7">
    <location>
        <begin position="1018"/>
        <end position="1038"/>
    </location>
</feature>
<evidence type="ECO:0000313" key="12">
    <source>
        <dbReference type="EMBL" id="KAF7298976.1"/>
    </source>
</evidence>
<feature type="region of interest" description="Disordered" evidence="7">
    <location>
        <begin position="966"/>
        <end position="986"/>
    </location>
</feature>
<feature type="compositionally biased region" description="Low complexity" evidence="7">
    <location>
        <begin position="1168"/>
        <end position="1177"/>
    </location>
</feature>
<organism evidence="12 13">
    <name type="scientific">Mycena indigotica</name>
    <dbReference type="NCBI Taxonomy" id="2126181"/>
    <lineage>
        <taxon>Eukaryota</taxon>
        <taxon>Fungi</taxon>
        <taxon>Dikarya</taxon>
        <taxon>Basidiomycota</taxon>
        <taxon>Agaricomycotina</taxon>
        <taxon>Agaricomycetes</taxon>
        <taxon>Agaricomycetidae</taxon>
        <taxon>Agaricales</taxon>
        <taxon>Marasmiineae</taxon>
        <taxon>Mycenaceae</taxon>
        <taxon>Mycena</taxon>
    </lineage>
</organism>
<feature type="domain" description="CSC1/OSCA1-like cytosolic" evidence="11">
    <location>
        <begin position="329"/>
        <end position="576"/>
    </location>
</feature>
<feature type="compositionally biased region" description="Basic and acidic residues" evidence="7">
    <location>
        <begin position="1208"/>
        <end position="1217"/>
    </location>
</feature>
<evidence type="ECO:0000256" key="5">
    <source>
        <dbReference type="ARBA" id="ARBA00022989"/>
    </source>
</evidence>
<sequence>MGDIQTRPFSKNYSGLINQSVIALGITFVCVTGQELMKRARRGTNYDPKSLGSRESWEFGYLYQGRSWARYPSPPSPKGWPLSWVKQVVFFPADKMNELRGVDATLYVRWLRGCFFFVLLHTLTTFPILFPIHVEFSDNSISKKSMTRASITSLVATHEGLSLLWIHICLLFWITFSWIIILIWICLGAFRLRADKIAIAAKRMAAYDPAEPGYYPHPHPQFGFAEMPKLDSNHPNFGLRLRTVMVANVPPALRDEKTLKEYFAYYLSRKVEKPSMGLPAATQPGFINKSVAFLFNRVKKLPIPPIPLAATHRTPEASDGGESTKDAPEIERVVICRKMTELASLLERREEFARRLETAHIKLAKKTVLAVAHAMDRRDAHKPPSRPPKIKHKGADPEHGLPGQNGTISEEDRISKLIEVVGPFVEEFGLRPRVSQDPRKAPAEGSQDSHGESDSPTYPPISPTKSQRHATIWDALLSLPRGSLDAYQPLVHLSLLFRGKIVPSIDYYTAKFNLISSFITENRAKSITDYDPVSTAFVTFVDPADARRACKYLAVHPNNPLTCLVTMAPQYSDLDWTRIMKSSYNGEFVKDWVVNLGVWQVFFSLSLLGFNISRGFTVFWLFPVSLLVGLVSIQNISSFWPALKSYLDKHQWEEDVIQSFLPTLLVALLALSIPPILLLIAKKAHTITTLSALHDLILTRYYKFLVVNVLVFFCVGTVALQSVLDSFKANQTSNVNILQIVTDSFPTAGPFYVGWLIFTVGMHGGFELALCTSLTLSSLFSSLTIPPSGSPSYRLPDYSTTSDSVRNLPEVCTLHLVQLRRKRAVGIRPRTFNFYYWLPTHLLVIHVLLLFMVLNPFVIPFGAFYFFIEAGVVKNQLIHIYAKNYEGNGQTLLIRMVRYSLDGLIFSQAVFMVYMIVLKKSVNLGLAAFLLVFTAVTKLIMTRIIRAKFEHDDIYEAQVLVPNSMQPEQDNEQQAHDSDDNEDRAAADQQLANANANAFFSWRMPGWAKLTSYATVRPHRKDQHRPNPFGPRNQSFSRLGSMHFDASTVEAANRHENERLIHARHVSNTGPHPDSKEPIISEGGDGAVVPHPPPPIWDDDNTADLPYENPYYARPISNFLWLPRDPFGKLNLEDTVDLKVALSVDTSVGRLGVWQGTQDTVPRQRQMSEVSSVSTPPEEQPIVESPQELDGSEEIDLPLIIAKRARAKEDVEPSDTMRRRRGSNFGRKVSMGSMPRRPSLAPRISSRSVSDGRPRERAASFLSTLTPPSNLDRVQSADWEMGIRPDAHAQADFVLTHSSTSRLSVVPQLRRGTNVSAQVAITHEVMAEEEVALVDRLEEEALHAERATQPRSWFTSWMFKGQRSSNLDATATAPGPPNSP</sequence>
<evidence type="ECO:0000256" key="4">
    <source>
        <dbReference type="ARBA" id="ARBA00022692"/>
    </source>
</evidence>
<feature type="transmembrane region" description="Helical" evidence="8">
    <location>
        <begin position="924"/>
        <end position="941"/>
    </location>
</feature>
<dbReference type="PANTHER" id="PTHR13018:SF139">
    <property type="entry name" value="PHOSPHATE METABOLISM PROTEIN 7"/>
    <property type="match status" value="1"/>
</dbReference>
<feature type="transmembrane region" description="Helical" evidence="8">
    <location>
        <begin position="701"/>
        <end position="724"/>
    </location>
</feature>
<feature type="transmembrane region" description="Helical" evidence="8">
    <location>
        <begin position="843"/>
        <end position="868"/>
    </location>
</feature>
<gene>
    <name evidence="12" type="ORF">MIND_00845800</name>
</gene>
<dbReference type="PANTHER" id="PTHR13018">
    <property type="entry name" value="PROBABLE MEMBRANE PROTEIN DUF221-RELATED"/>
    <property type="match status" value="1"/>
</dbReference>
<dbReference type="GO" id="GO:0005227">
    <property type="term" value="F:calcium-activated cation channel activity"/>
    <property type="evidence" value="ECO:0007669"/>
    <property type="project" value="InterPro"/>
</dbReference>
<dbReference type="InterPro" id="IPR032880">
    <property type="entry name" value="CSC1/OSCA1-like_N"/>
</dbReference>
<feature type="region of interest" description="Disordered" evidence="7">
    <location>
        <begin position="1160"/>
        <end position="1190"/>
    </location>
</feature>
<evidence type="ECO:0000259" key="9">
    <source>
        <dbReference type="Pfam" id="PF02714"/>
    </source>
</evidence>
<dbReference type="GeneID" id="59347638"/>
<keyword evidence="13" id="KW-1185">Reference proteome</keyword>
<feature type="compositionally biased region" description="Basic and acidic residues" evidence="7">
    <location>
        <begin position="431"/>
        <end position="453"/>
    </location>
</feature>
<feature type="transmembrane region" description="Helical" evidence="8">
    <location>
        <begin position="618"/>
        <end position="640"/>
    </location>
</feature>
<evidence type="ECO:0000256" key="7">
    <source>
        <dbReference type="SAM" id="MobiDB-lite"/>
    </source>
</evidence>
<feature type="region of interest" description="Disordered" evidence="7">
    <location>
        <begin position="375"/>
        <end position="409"/>
    </location>
</feature>
<dbReference type="OrthoDB" id="1689567at2759"/>
<comment type="caution">
    <text evidence="12">The sequence shown here is derived from an EMBL/GenBank/DDBJ whole genome shotgun (WGS) entry which is preliminary data.</text>
</comment>
<evidence type="ECO:0000256" key="8">
    <source>
        <dbReference type="SAM" id="Phobius"/>
    </source>
</evidence>
<dbReference type="RefSeq" id="XP_037218364.1">
    <property type="nucleotide sequence ID" value="XM_037365122.1"/>
</dbReference>
<dbReference type="Pfam" id="PF02714">
    <property type="entry name" value="RSN1_7TM"/>
    <property type="match status" value="2"/>
</dbReference>
<feature type="transmembrane region" description="Helical" evidence="8">
    <location>
        <begin position="736"/>
        <end position="758"/>
    </location>
</feature>
<proteinExistence type="inferred from homology"/>
<keyword evidence="6 8" id="KW-0472">Membrane</keyword>
<evidence type="ECO:0000256" key="1">
    <source>
        <dbReference type="ARBA" id="ARBA00004141"/>
    </source>
</evidence>
<keyword evidence="3" id="KW-0813">Transport</keyword>
<feature type="transmembrane region" description="Helical" evidence="8">
    <location>
        <begin position="164"/>
        <end position="187"/>
    </location>
</feature>
<feature type="domain" description="CSC1/OSCA1-like 7TM region" evidence="9">
    <location>
        <begin position="614"/>
        <end position="780"/>
    </location>
</feature>
<feature type="region of interest" description="Disordered" evidence="7">
    <location>
        <begin position="1208"/>
        <end position="1258"/>
    </location>
</feature>
<dbReference type="Proteomes" id="UP000636479">
    <property type="component" value="Unassembled WGS sequence"/>
</dbReference>
<keyword evidence="4 8" id="KW-0812">Transmembrane</keyword>
<dbReference type="EMBL" id="JACAZF010000007">
    <property type="protein sequence ID" value="KAF7298976.1"/>
    <property type="molecule type" value="Genomic_DNA"/>
</dbReference>
<feature type="region of interest" description="Disordered" evidence="7">
    <location>
        <begin position="431"/>
        <end position="466"/>
    </location>
</feature>
<name>A0A8H6SHW6_9AGAR</name>
<feature type="transmembrane region" description="Helical" evidence="8">
    <location>
        <begin position="110"/>
        <end position="130"/>
    </location>
</feature>
<evidence type="ECO:0000256" key="3">
    <source>
        <dbReference type="ARBA" id="ARBA00022448"/>
    </source>
</evidence>
<protein>
    <submittedName>
        <fullName evidence="12">CBM1 domain-containing protein</fullName>
    </submittedName>
</protein>
<evidence type="ECO:0000256" key="6">
    <source>
        <dbReference type="ARBA" id="ARBA00023136"/>
    </source>
</evidence>
<evidence type="ECO:0000259" key="10">
    <source>
        <dbReference type="Pfam" id="PF13967"/>
    </source>
</evidence>
<feature type="transmembrane region" description="Helical" evidence="8">
    <location>
        <begin position="660"/>
        <end position="680"/>
    </location>
</feature>
<dbReference type="InterPro" id="IPR003864">
    <property type="entry name" value="CSC1/OSCA1-like_7TM"/>
</dbReference>
<evidence type="ECO:0000259" key="11">
    <source>
        <dbReference type="Pfam" id="PF14703"/>
    </source>
</evidence>
<feature type="domain" description="CSC1/OSCA1-like N-terminal transmembrane" evidence="10">
    <location>
        <begin position="61"/>
        <end position="184"/>
    </location>
</feature>
<feature type="transmembrane region" description="Helical" evidence="8">
    <location>
        <begin position="16"/>
        <end position="33"/>
    </location>
</feature>
<accession>A0A8H6SHW6</accession>
<keyword evidence="5 8" id="KW-1133">Transmembrane helix</keyword>